<dbReference type="Gene3D" id="3.20.20.70">
    <property type="entry name" value="Aldolase class I"/>
    <property type="match status" value="1"/>
</dbReference>
<dbReference type="PROSITE" id="PS51349">
    <property type="entry name" value="FMN_HYDROXY_ACID_DH_2"/>
    <property type="match status" value="1"/>
</dbReference>
<evidence type="ECO:0000256" key="1">
    <source>
        <dbReference type="ARBA" id="ARBA00001917"/>
    </source>
</evidence>
<feature type="active site" description="Proton acceptor" evidence="4">
    <location>
        <position position="283"/>
    </location>
</feature>
<feature type="binding site" evidence="5">
    <location>
        <position position="178"/>
    </location>
    <ligand>
        <name>FMN</name>
        <dbReference type="ChEBI" id="CHEBI:58210"/>
    </ligand>
</feature>
<feature type="binding site" evidence="5">
    <location>
        <position position="283"/>
    </location>
    <ligand>
        <name>glyoxylate</name>
        <dbReference type="ChEBI" id="CHEBI:36655"/>
    </ligand>
</feature>
<organism evidence="7 8">
    <name type="scientific">Mycobacterium adipatum</name>
    <dbReference type="NCBI Taxonomy" id="1682113"/>
    <lineage>
        <taxon>Bacteria</taxon>
        <taxon>Bacillati</taxon>
        <taxon>Actinomycetota</taxon>
        <taxon>Actinomycetes</taxon>
        <taxon>Mycobacteriales</taxon>
        <taxon>Mycobacteriaceae</taxon>
        <taxon>Mycobacterium</taxon>
    </lineage>
</organism>
<gene>
    <name evidence="7" type="ORF">A7U43_19830</name>
</gene>
<feature type="binding site" evidence="5">
    <location>
        <position position="187"/>
    </location>
    <ligand>
        <name>glyoxylate</name>
        <dbReference type="ChEBI" id="CHEBI:36655"/>
    </ligand>
</feature>
<feature type="binding site" evidence="5">
    <location>
        <position position="150"/>
    </location>
    <ligand>
        <name>FMN</name>
        <dbReference type="ChEBI" id="CHEBI:58210"/>
    </ligand>
</feature>
<proteinExistence type="inferred from homology"/>
<dbReference type="STRING" id="1682113.A7U43_19830"/>
<reference evidence="7 8" key="1">
    <citation type="submission" date="2016-05" db="EMBL/GenBank/DDBJ databases">
        <title>Complete genome sequence of a phthalic acid esters degrading Mycobacterium sp. YC-RL4.</title>
        <authorList>
            <person name="Ren L."/>
            <person name="Fan S."/>
            <person name="Ruth N."/>
            <person name="Jia Y."/>
            <person name="Wang J."/>
            <person name="Qiao C."/>
        </authorList>
    </citation>
    <scope>NUCLEOTIDE SEQUENCE [LARGE SCALE GENOMIC DNA]</scope>
    <source>
        <strain evidence="7 8">YC-RL4</strain>
    </source>
</reference>
<dbReference type="PANTHER" id="PTHR10578:SF143">
    <property type="entry name" value="FMN-DEPENDENT ALPHA-HYDROXY ACID DEHYDROGENASE PB1A11.03"/>
    <property type="match status" value="1"/>
</dbReference>
<protein>
    <submittedName>
        <fullName evidence="7">Lactate 2-monooxygenase</fullName>
    </submittedName>
</protein>
<feature type="binding site" evidence="5">
    <location>
        <position position="281"/>
    </location>
    <ligand>
        <name>FMN</name>
        <dbReference type="ChEBI" id="CHEBI:58210"/>
    </ligand>
</feature>
<feature type="binding site" evidence="5">
    <location>
        <position position="128"/>
    </location>
    <ligand>
        <name>FMN</name>
        <dbReference type="ChEBI" id="CHEBI:58210"/>
    </ligand>
</feature>
<feature type="binding site" evidence="5">
    <location>
        <begin position="97"/>
        <end position="99"/>
    </location>
    <ligand>
        <name>FMN</name>
        <dbReference type="ChEBI" id="CHEBI:58210"/>
    </ligand>
</feature>
<keyword evidence="5" id="KW-0288">FMN</keyword>
<dbReference type="InterPro" id="IPR008259">
    <property type="entry name" value="FMN_hydac_DH_AS"/>
</dbReference>
<feature type="binding site" evidence="5">
    <location>
        <position position="152"/>
    </location>
    <ligand>
        <name>glyoxylate</name>
        <dbReference type="ChEBI" id="CHEBI:36655"/>
    </ligand>
</feature>
<dbReference type="GO" id="GO:0004497">
    <property type="term" value="F:monooxygenase activity"/>
    <property type="evidence" value="ECO:0007669"/>
    <property type="project" value="UniProtKB-KW"/>
</dbReference>
<evidence type="ECO:0000256" key="4">
    <source>
        <dbReference type="PIRSR" id="PIRSR000138-1"/>
    </source>
</evidence>
<keyword evidence="8" id="KW-1185">Reference proteome</keyword>
<feature type="binding site" evidence="5">
    <location>
        <begin position="313"/>
        <end position="317"/>
    </location>
    <ligand>
        <name>FMN</name>
        <dbReference type="ChEBI" id="CHEBI:58210"/>
    </ligand>
</feature>
<feature type="domain" description="FMN hydroxy acid dehydrogenase" evidence="6">
    <location>
        <begin position="18"/>
        <end position="386"/>
    </location>
</feature>
<sequence>MAFGDYQLEIYLQGLAGVVPSLPMAFAELEQRAQAAMSPSVWSYVAGGAGDERTQRVNVSAFDHWGLMPRMGAGATERDLTVDLFGLTLPSPVFMAPIGVTGICSRDGHGDLAAARAAARTGVPMMVSTLTADPLEDVAAEFGDTPGFFQLYTPKDRDLAASFVARAEAAGFKAIVVTLDTWVPGWRPRDLSTSNFPQLRGHCLSNYFSDPVFRASLPQSPEENPQGAILKWVSTFGQPVTWDDLTWLRSLTRLPLLAKGICHPDDVARARDAGVDGIYCSNHGGRQANGGIPAIDCLPDVVAAADGLPVLFDSGIRSGADIVKALALGATAVGVGRPYAYGLALGGTDGVVHVLRSLLAELDLTMAIDGYRALADLTPDTLRRVQ</sequence>
<keyword evidence="7" id="KW-0503">Monooxygenase</keyword>
<dbReference type="InterPro" id="IPR012133">
    <property type="entry name" value="Alpha-hydoxy_acid_DH_FMN"/>
</dbReference>
<dbReference type="GO" id="GO:0010181">
    <property type="term" value="F:FMN binding"/>
    <property type="evidence" value="ECO:0007669"/>
    <property type="project" value="InterPro"/>
</dbReference>
<evidence type="ECO:0000259" key="6">
    <source>
        <dbReference type="PROSITE" id="PS51349"/>
    </source>
</evidence>
<comment type="cofactor">
    <cofactor evidence="1">
        <name>FMN</name>
        <dbReference type="ChEBI" id="CHEBI:58210"/>
    </cofactor>
</comment>
<dbReference type="EMBL" id="CP015596">
    <property type="protein sequence ID" value="ANE81234.1"/>
    <property type="molecule type" value="Genomic_DNA"/>
</dbReference>
<dbReference type="InterPro" id="IPR000262">
    <property type="entry name" value="FMN-dep_DH"/>
</dbReference>
<dbReference type="SUPFAM" id="SSF51395">
    <property type="entry name" value="FMN-linked oxidoreductases"/>
    <property type="match status" value="1"/>
</dbReference>
<dbReference type="PROSITE" id="PS00557">
    <property type="entry name" value="FMN_HYDROXY_ACID_DH_1"/>
    <property type="match status" value="1"/>
</dbReference>
<evidence type="ECO:0000313" key="7">
    <source>
        <dbReference type="EMBL" id="ANE81234.1"/>
    </source>
</evidence>
<evidence type="ECO:0000256" key="5">
    <source>
        <dbReference type="PIRSR" id="PIRSR000138-2"/>
    </source>
</evidence>
<dbReference type="KEGG" id="madi:A7U43_19830"/>
<dbReference type="AlphaFoldDB" id="A0A172UR19"/>
<dbReference type="Proteomes" id="UP000077143">
    <property type="component" value="Chromosome"/>
</dbReference>
<feature type="binding site" evidence="5">
    <location>
        <position position="44"/>
    </location>
    <ligand>
        <name>glyoxylate</name>
        <dbReference type="ChEBI" id="CHEBI:36655"/>
    </ligand>
</feature>
<evidence type="ECO:0000256" key="3">
    <source>
        <dbReference type="ARBA" id="ARBA00024042"/>
    </source>
</evidence>
<comment type="similarity">
    <text evidence="3">Belongs to the FMN-dependent alpha-hydroxy acid dehydrogenase family.</text>
</comment>
<keyword evidence="5" id="KW-0285">Flavoprotein</keyword>
<dbReference type="OrthoDB" id="9770452at2"/>
<name>A0A172UR19_9MYCO</name>
<evidence type="ECO:0000256" key="2">
    <source>
        <dbReference type="ARBA" id="ARBA00023002"/>
    </source>
</evidence>
<evidence type="ECO:0000313" key="8">
    <source>
        <dbReference type="Proteomes" id="UP000077143"/>
    </source>
</evidence>
<feature type="binding site" evidence="5">
    <location>
        <position position="259"/>
    </location>
    <ligand>
        <name>FMN</name>
        <dbReference type="ChEBI" id="CHEBI:58210"/>
    </ligand>
</feature>
<keyword evidence="2" id="KW-0560">Oxidoreductase</keyword>
<dbReference type="RefSeq" id="WP_067998660.1">
    <property type="nucleotide sequence ID" value="NZ_CP015596.1"/>
</dbReference>
<feature type="binding site" evidence="5">
    <location>
        <begin position="336"/>
        <end position="337"/>
    </location>
    <ligand>
        <name>FMN</name>
        <dbReference type="ChEBI" id="CHEBI:58210"/>
    </ligand>
</feature>
<feature type="binding site" evidence="5">
    <location>
        <position position="286"/>
    </location>
    <ligand>
        <name>glyoxylate</name>
        <dbReference type="ChEBI" id="CHEBI:36655"/>
    </ligand>
</feature>
<dbReference type="PIRSF" id="PIRSF000138">
    <property type="entry name" value="Al-hdrx_acd_dh"/>
    <property type="match status" value="1"/>
</dbReference>
<accession>A0A172UR19</accession>
<dbReference type="Pfam" id="PF01070">
    <property type="entry name" value="FMN_dh"/>
    <property type="match status" value="1"/>
</dbReference>
<dbReference type="InterPro" id="IPR013785">
    <property type="entry name" value="Aldolase_TIM"/>
</dbReference>
<dbReference type="InterPro" id="IPR037396">
    <property type="entry name" value="FMN_HAD"/>
</dbReference>
<dbReference type="PANTHER" id="PTHR10578">
    <property type="entry name" value="S -2-HYDROXY-ACID OXIDASE-RELATED"/>
    <property type="match status" value="1"/>
</dbReference>